<gene>
    <name evidence="1" type="ORF">QMK45_15205</name>
</gene>
<reference evidence="1 2" key="1">
    <citation type="submission" date="2023-05" db="EMBL/GenBank/DDBJ databases">
        <title>Siderophore-mediated competition between Bacillus subtilis and Pseudomonas marginalis.</title>
        <authorList>
            <person name="Lyng M."/>
            <person name="Joergensen J.P.B."/>
            <person name="Schostag M.D."/>
            <person name="Jarmusch S.A."/>
            <person name="Aguilar D.K.C."/>
            <person name="Andrade C.N.L."/>
            <person name="Kovacs A.T."/>
        </authorList>
    </citation>
    <scope>NUCLEOTIDE SEQUENCE [LARGE SCALE GENOMIC DNA]</scope>
    <source>
        <strain evidence="1 2">P8_72</strain>
    </source>
</reference>
<dbReference type="GO" id="GO:0006508">
    <property type="term" value="P:proteolysis"/>
    <property type="evidence" value="ECO:0007669"/>
    <property type="project" value="UniProtKB-KW"/>
</dbReference>
<dbReference type="InterPro" id="IPR009003">
    <property type="entry name" value="Peptidase_S1_PA"/>
</dbReference>
<keyword evidence="1" id="KW-0645">Protease</keyword>
<dbReference type="InterPro" id="IPR043504">
    <property type="entry name" value="Peptidase_S1_PA_chymotrypsin"/>
</dbReference>
<dbReference type="RefSeq" id="WP_320336609.1">
    <property type="nucleotide sequence ID" value="NZ_JASFAG010000002.1"/>
</dbReference>
<dbReference type="SUPFAM" id="SSF50494">
    <property type="entry name" value="Trypsin-like serine proteases"/>
    <property type="match status" value="1"/>
</dbReference>
<dbReference type="Pfam" id="PF13365">
    <property type="entry name" value="Trypsin_2"/>
    <property type="match status" value="1"/>
</dbReference>
<evidence type="ECO:0000313" key="2">
    <source>
        <dbReference type="Proteomes" id="UP001287024"/>
    </source>
</evidence>
<evidence type="ECO:0000313" key="1">
    <source>
        <dbReference type="EMBL" id="MDX9677265.1"/>
    </source>
</evidence>
<keyword evidence="2" id="KW-1185">Reference proteome</keyword>
<keyword evidence="1" id="KW-0378">Hydrolase</keyword>
<accession>A0ABU5BKQ6</accession>
<dbReference type="GO" id="GO:0008233">
    <property type="term" value="F:peptidase activity"/>
    <property type="evidence" value="ECO:0007669"/>
    <property type="project" value="UniProtKB-KW"/>
</dbReference>
<sequence length="393" mass="42868">MESNDVRQKAWRRKLQLDRTVAGGTLEASLESDANFIALDDRIRLAKERMRRIVIQQFGADQALLDTVDKIEVSSKEAASVLAQDERAPTDDEYASLEAIVAFDGSRPSFLLKEDRIDFDSSWCTSQWRTTLSPFQESLADFAACVGRVEIGESGIGSVFLISPTLAITNRHVAQLIAHFDGQTMTVKDHVNVDFGREYKGRPSYDRRKVRSIVFAGAAPIAQPVDHGKLDLAVLELSKSTLSEDLSQRFLKIGTPANPVTDGMVLATVGFPGDWRRFAPQVLQSQYETVIARLLEGDSGSKRLAPGEFTGMLDSAPGWTLTHDATTINGNSGSPLTLIKGAGALDAIGLHYGGTWQGARANWAHLLADCLSAETIPDQRSLREALVARDVAV</sequence>
<dbReference type="Gene3D" id="2.40.10.10">
    <property type="entry name" value="Trypsin-like serine proteases"/>
    <property type="match status" value="2"/>
</dbReference>
<dbReference type="EMBL" id="JASFAG010000002">
    <property type="protein sequence ID" value="MDX9677265.1"/>
    <property type="molecule type" value="Genomic_DNA"/>
</dbReference>
<protein>
    <submittedName>
        <fullName evidence="1">Serine protease</fullName>
    </submittedName>
</protein>
<proteinExistence type="predicted"/>
<comment type="caution">
    <text evidence="1">The sequence shown here is derived from an EMBL/GenBank/DDBJ whole genome shotgun (WGS) entry which is preliminary data.</text>
</comment>
<dbReference type="Proteomes" id="UP001287024">
    <property type="component" value="Unassembled WGS sequence"/>
</dbReference>
<name>A0ABU5BKQ6_9PSED</name>
<organism evidence="1 2">
    <name type="scientific">Pseudomonas zeae</name>
    <dbReference type="NCBI Taxonomy" id="2745510"/>
    <lineage>
        <taxon>Bacteria</taxon>
        <taxon>Pseudomonadati</taxon>
        <taxon>Pseudomonadota</taxon>
        <taxon>Gammaproteobacteria</taxon>
        <taxon>Pseudomonadales</taxon>
        <taxon>Pseudomonadaceae</taxon>
        <taxon>Pseudomonas</taxon>
    </lineage>
</organism>